<feature type="coiled-coil region" evidence="1">
    <location>
        <begin position="26"/>
        <end position="54"/>
    </location>
</feature>
<protein>
    <submittedName>
        <fullName evidence="2">Uncharacterized protein</fullName>
    </submittedName>
</protein>
<accession>X1AXQ0</accession>
<keyword evidence="1" id="KW-0175">Coiled coil</keyword>
<name>X1AXQ0_9ZZZZ</name>
<dbReference type="EMBL" id="BART01011634">
    <property type="protein sequence ID" value="GAG87540.1"/>
    <property type="molecule type" value="Genomic_DNA"/>
</dbReference>
<proteinExistence type="predicted"/>
<gene>
    <name evidence="2" type="ORF">S01H4_24689</name>
</gene>
<dbReference type="AlphaFoldDB" id="X1AXQ0"/>
<evidence type="ECO:0000256" key="1">
    <source>
        <dbReference type="SAM" id="Coils"/>
    </source>
</evidence>
<comment type="caution">
    <text evidence="2">The sequence shown here is derived from an EMBL/GenBank/DDBJ whole genome shotgun (WGS) entry which is preliminary data.</text>
</comment>
<reference evidence="2" key="1">
    <citation type="journal article" date="2014" name="Front. Microbiol.">
        <title>High frequency of phylogenetically diverse reductive dehalogenase-homologous genes in deep subseafloor sedimentary metagenomes.</title>
        <authorList>
            <person name="Kawai M."/>
            <person name="Futagami T."/>
            <person name="Toyoda A."/>
            <person name="Takaki Y."/>
            <person name="Nishi S."/>
            <person name="Hori S."/>
            <person name="Arai W."/>
            <person name="Tsubouchi T."/>
            <person name="Morono Y."/>
            <person name="Uchiyama I."/>
            <person name="Ito T."/>
            <person name="Fujiyama A."/>
            <person name="Inagaki F."/>
            <person name="Takami H."/>
        </authorList>
    </citation>
    <scope>NUCLEOTIDE SEQUENCE</scope>
    <source>
        <strain evidence="2">Expedition CK06-06</strain>
    </source>
</reference>
<sequence>MDEIIYEKNEVNPEEEFFTKENVIPVKNLQSEVLEELKKIRKLLEENSELEAEEE</sequence>
<organism evidence="2">
    <name type="scientific">marine sediment metagenome</name>
    <dbReference type="NCBI Taxonomy" id="412755"/>
    <lineage>
        <taxon>unclassified sequences</taxon>
        <taxon>metagenomes</taxon>
        <taxon>ecological metagenomes</taxon>
    </lineage>
</organism>
<evidence type="ECO:0000313" key="2">
    <source>
        <dbReference type="EMBL" id="GAG87540.1"/>
    </source>
</evidence>